<sequence>MTGPAKSPKVNLEGDTNRMSSVEWVIQCLKRAGADEEYVCMVRKEAEGAEPHCCLDVLGRYVDLRINDII</sequence>
<evidence type="ECO:0000313" key="1">
    <source>
        <dbReference type="EMBL" id="QJA62415.1"/>
    </source>
</evidence>
<dbReference type="AlphaFoldDB" id="A0A6M3IZE9"/>
<reference evidence="1" key="1">
    <citation type="submission" date="2020-03" db="EMBL/GenBank/DDBJ databases">
        <title>The deep terrestrial virosphere.</title>
        <authorList>
            <person name="Holmfeldt K."/>
            <person name="Nilsson E."/>
            <person name="Simone D."/>
            <person name="Lopez-Fernandez M."/>
            <person name="Wu X."/>
            <person name="de Brujin I."/>
            <person name="Lundin D."/>
            <person name="Andersson A."/>
            <person name="Bertilsson S."/>
            <person name="Dopson M."/>
        </authorList>
    </citation>
    <scope>NUCLEOTIDE SEQUENCE</scope>
    <source>
        <strain evidence="2">MM415A00408</strain>
        <strain evidence="1">MM415B00786</strain>
    </source>
</reference>
<dbReference type="EMBL" id="MT142487">
    <property type="protein sequence ID" value="QJA82436.1"/>
    <property type="molecule type" value="Genomic_DNA"/>
</dbReference>
<name>A0A6M3IZE9_9ZZZZ</name>
<protein>
    <submittedName>
        <fullName evidence="1">Uncharacterized protein</fullName>
    </submittedName>
</protein>
<gene>
    <name evidence="2" type="ORF">MM415A00408_0029</name>
    <name evidence="1" type="ORF">MM415B00786_0029</name>
</gene>
<accession>A0A6M3IZE9</accession>
<proteinExistence type="predicted"/>
<organism evidence="1">
    <name type="scientific">viral metagenome</name>
    <dbReference type="NCBI Taxonomy" id="1070528"/>
    <lineage>
        <taxon>unclassified sequences</taxon>
        <taxon>metagenomes</taxon>
        <taxon>organismal metagenomes</taxon>
    </lineage>
</organism>
<dbReference type="EMBL" id="MT141470">
    <property type="protein sequence ID" value="QJA62415.1"/>
    <property type="molecule type" value="Genomic_DNA"/>
</dbReference>
<evidence type="ECO:0000313" key="2">
    <source>
        <dbReference type="EMBL" id="QJA82436.1"/>
    </source>
</evidence>